<dbReference type="Proteomes" id="UP000580654">
    <property type="component" value="Unassembled WGS sequence"/>
</dbReference>
<dbReference type="EMBL" id="JACIJD010000010">
    <property type="protein sequence ID" value="MBB5694365.1"/>
    <property type="molecule type" value="Genomic_DNA"/>
</dbReference>
<organism evidence="1 2">
    <name type="scientific">Muricoccus pecuniae</name>
    <dbReference type="NCBI Taxonomy" id="693023"/>
    <lineage>
        <taxon>Bacteria</taxon>
        <taxon>Pseudomonadati</taxon>
        <taxon>Pseudomonadota</taxon>
        <taxon>Alphaproteobacteria</taxon>
        <taxon>Acetobacterales</taxon>
        <taxon>Roseomonadaceae</taxon>
        <taxon>Muricoccus</taxon>
    </lineage>
</organism>
<keyword evidence="2" id="KW-1185">Reference proteome</keyword>
<evidence type="ECO:0008006" key="3">
    <source>
        <dbReference type="Google" id="ProtNLM"/>
    </source>
</evidence>
<sequence length="76" mass="8030">MTDISSIQEHAEVIGADGVHVGTVDHVEGDRIKLTKNDSHDGKHHYVSAGLVAGIEDGRVRLSANADVALTLEDDA</sequence>
<dbReference type="AlphaFoldDB" id="A0A840Y0X1"/>
<evidence type="ECO:0000313" key="2">
    <source>
        <dbReference type="Proteomes" id="UP000580654"/>
    </source>
</evidence>
<evidence type="ECO:0000313" key="1">
    <source>
        <dbReference type="EMBL" id="MBB5694365.1"/>
    </source>
</evidence>
<accession>A0A840Y0X1</accession>
<name>A0A840Y0X1_9PROT</name>
<comment type="caution">
    <text evidence="1">The sequence shown here is derived from an EMBL/GenBank/DDBJ whole genome shotgun (WGS) entry which is preliminary data.</text>
</comment>
<gene>
    <name evidence="1" type="ORF">FHS87_002411</name>
</gene>
<proteinExistence type="predicted"/>
<reference evidence="1 2" key="1">
    <citation type="submission" date="2020-08" db="EMBL/GenBank/DDBJ databases">
        <title>Genomic Encyclopedia of Type Strains, Phase IV (KMG-IV): sequencing the most valuable type-strain genomes for metagenomic binning, comparative biology and taxonomic classification.</title>
        <authorList>
            <person name="Goeker M."/>
        </authorList>
    </citation>
    <scope>NUCLEOTIDE SEQUENCE [LARGE SCALE GENOMIC DNA]</scope>
    <source>
        <strain evidence="1 2">DSM 25622</strain>
    </source>
</reference>
<dbReference type="Pfam" id="PF09939">
    <property type="entry name" value="DUF2171"/>
    <property type="match status" value="1"/>
</dbReference>
<protein>
    <recommendedName>
        <fullName evidence="3">DUF2171 domain-containing protein</fullName>
    </recommendedName>
</protein>
<dbReference type="RefSeq" id="WP_184518360.1">
    <property type="nucleotide sequence ID" value="NZ_JACIJD010000010.1"/>
</dbReference>
<dbReference type="InterPro" id="IPR018684">
    <property type="entry name" value="DUF2171"/>
</dbReference>